<dbReference type="Gene3D" id="3.10.100.10">
    <property type="entry name" value="Mannose-Binding Protein A, subunit A"/>
    <property type="match status" value="1"/>
</dbReference>
<keyword evidence="2" id="KW-0964">Secreted</keyword>
<proteinExistence type="predicted"/>
<evidence type="ECO:0000313" key="5">
    <source>
        <dbReference type="Proteomes" id="UP000694545"/>
    </source>
</evidence>
<dbReference type="GO" id="GO:0005886">
    <property type="term" value="C:plasma membrane"/>
    <property type="evidence" value="ECO:0007669"/>
    <property type="project" value="TreeGrafter"/>
</dbReference>
<name>A0A8D2L7Q0_VARKO</name>
<organism evidence="4 5">
    <name type="scientific">Varanus komodoensis</name>
    <name type="common">Komodo dragon</name>
    <dbReference type="NCBI Taxonomy" id="61221"/>
    <lineage>
        <taxon>Eukaryota</taxon>
        <taxon>Metazoa</taxon>
        <taxon>Chordata</taxon>
        <taxon>Craniata</taxon>
        <taxon>Vertebrata</taxon>
        <taxon>Euteleostomi</taxon>
        <taxon>Lepidosauria</taxon>
        <taxon>Squamata</taxon>
        <taxon>Bifurcata</taxon>
        <taxon>Unidentata</taxon>
        <taxon>Episquamata</taxon>
        <taxon>Toxicofera</taxon>
        <taxon>Anguimorpha</taxon>
        <taxon>Paleoanguimorpha</taxon>
        <taxon>Varanoidea</taxon>
        <taxon>Varanidae</taxon>
        <taxon>Varanus</taxon>
    </lineage>
</organism>
<evidence type="ECO:0000256" key="3">
    <source>
        <dbReference type="ARBA" id="ARBA00022734"/>
    </source>
</evidence>
<keyword evidence="5" id="KW-1185">Reference proteome</keyword>
<sequence length="134" mass="15445">MPEKQRWRGSLSQTFPTWCFADGLDYNCHNCQAVMGIMGTVVLSLALILGPQPSIITWFLGFCAHFPPQSAHCRLCPQDWFLHGNKCYWVSKGKETWRKSKEDCEGKLSQMLVIQNQEEVVRNLCIPWKLLVQD</sequence>
<accession>A0A8D2L7Q0</accession>
<protein>
    <recommendedName>
        <fullName evidence="6">C-type lectin domain-containing protein</fullName>
    </recommendedName>
</protein>
<dbReference type="AlphaFoldDB" id="A0A8D2L7Q0"/>
<dbReference type="Ensembl" id="ENSVKKT00000018269.1">
    <property type="protein sequence ID" value="ENSVKKP00000017821.1"/>
    <property type="gene ID" value="ENSVKKG00000012176.1"/>
</dbReference>
<comment type="subcellular location">
    <subcellularLocation>
        <location evidence="1">Secreted</location>
    </subcellularLocation>
</comment>
<reference evidence="4" key="2">
    <citation type="submission" date="2025-09" db="UniProtKB">
        <authorList>
            <consortium name="Ensembl"/>
        </authorList>
    </citation>
    <scope>IDENTIFICATION</scope>
</reference>
<dbReference type="SUPFAM" id="SSF56436">
    <property type="entry name" value="C-type lectin-like"/>
    <property type="match status" value="1"/>
</dbReference>
<evidence type="ECO:0000256" key="2">
    <source>
        <dbReference type="ARBA" id="ARBA00022525"/>
    </source>
</evidence>
<reference evidence="4" key="1">
    <citation type="submission" date="2025-08" db="UniProtKB">
        <authorList>
            <consortium name="Ensembl"/>
        </authorList>
    </citation>
    <scope>IDENTIFICATION</scope>
</reference>
<dbReference type="InterPro" id="IPR016187">
    <property type="entry name" value="CTDL_fold"/>
</dbReference>
<dbReference type="PANTHER" id="PTHR46746">
    <property type="entry name" value="KILLER CELL LECTIN-LIKE RECEPTOR SUBFAMILY F MEMBER 2"/>
    <property type="match status" value="1"/>
</dbReference>
<evidence type="ECO:0000313" key="4">
    <source>
        <dbReference type="Ensembl" id="ENSVKKP00000017821.1"/>
    </source>
</evidence>
<dbReference type="GO" id="GO:0005576">
    <property type="term" value="C:extracellular region"/>
    <property type="evidence" value="ECO:0007669"/>
    <property type="project" value="UniProtKB-SubCell"/>
</dbReference>
<dbReference type="GO" id="GO:0030246">
    <property type="term" value="F:carbohydrate binding"/>
    <property type="evidence" value="ECO:0007669"/>
    <property type="project" value="UniProtKB-KW"/>
</dbReference>
<evidence type="ECO:0000256" key="1">
    <source>
        <dbReference type="ARBA" id="ARBA00004613"/>
    </source>
</evidence>
<dbReference type="InterPro" id="IPR016186">
    <property type="entry name" value="C-type_lectin-like/link_sf"/>
</dbReference>
<dbReference type="Proteomes" id="UP000694545">
    <property type="component" value="Unplaced"/>
</dbReference>
<dbReference type="InterPro" id="IPR051379">
    <property type="entry name" value="C-type_Lectin_Receptor_IMM"/>
</dbReference>
<dbReference type="PANTHER" id="PTHR46746:SF3">
    <property type="entry name" value="C-TYPE LECTIN DOMAIN-CONTAINING PROTEIN-RELATED"/>
    <property type="match status" value="1"/>
</dbReference>
<keyword evidence="3" id="KW-0430">Lectin</keyword>
<evidence type="ECO:0008006" key="6">
    <source>
        <dbReference type="Google" id="ProtNLM"/>
    </source>
</evidence>